<organism evidence="2 3">
    <name type="scientific">Trichonephila clavata</name>
    <name type="common">Joro spider</name>
    <name type="synonym">Nephila clavata</name>
    <dbReference type="NCBI Taxonomy" id="2740835"/>
    <lineage>
        <taxon>Eukaryota</taxon>
        <taxon>Metazoa</taxon>
        <taxon>Ecdysozoa</taxon>
        <taxon>Arthropoda</taxon>
        <taxon>Chelicerata</taxon>
        <taxon>Arachnida</taxon>
        <taxon>Araneae</taxon>
        <taxon>Araneomorphae</taxon>
        <taxon>Entelegynae</taxon>
        <taxon>Araneoidea</taxon>
        <taxon>Nephilidae</taxon>
        <taxon>Trichonephila</taxon>
    </lineage>
</organism>
<dbReference type="Proteomes" id="UP000887116">
    <property type="component" value="Unassembled WGS sequence"/>
</dbReference>
<dbReference type="OrthoDB" id="364892at2759"/>
<keyword evidence="3" id="KW-1185">Reference proteome</keyword>
<sequence>MASNATLSESDDEINQNKNKSYSSMQAYSIGNESDSESVIKYACRYESVCLDDFESNIAHLLQIYQSKVKTITLNFVPGKKDDLREKDDQRTVIISPVVKSSHTSDLPIFEDGLKHLAKPNPLIQSVIEETGEHIVAGTEEPKNTDPVVVIYGQRII</sequence>
<accession>A0A8X6KZX3</accession>
<comment type="caution">
    <text evidence="2">The sequence shown here is derived from an EMBL/GenBank/DDBJ whole genome shotgun (WGS) entry which is preliminary data.</text>
</comment>
<reference evidence="2" key="1">
    <citation type="submission" date="2020-07" db="EMBL/GenBank/DDBJ databases">
        <title>Multicomponent nature underlies the extraordinary mechanical properties of spider dragline silk.</title>
        <authorList>
            <person name="Kono N."/>
            <person name="Nakamura H."/>
            <person name="Mori M."/>
            <person name="Yoshida Y."/>
            <person name="Ohtoshi R."/>
            <person name="Malay A.D."/>
            <person name="Moran D.A.P."/>
            <person name="Tomita M."/>
            <person name="Numata K."/>
            <person name="Arakawa K."/>
        </authorList>
    </citation>
    <scope>NUCLEOTIDE SEQUENCE</scope>
</reference>
<proteinExistence type="predicted"/>
<gene>
    <name evidence="2" type="ORF">TNCT_173181</name>
</gene>
<protein>
    <submittedName>
        <fullName evidence="2">Uncharacterized protein</fullName>
    </submittedName>
</protein>
<dbReference type="Gene3D" id="3.30.70.870">
    <property type="entry name" value="Elongation Factor G (Translational Gtpase), domain 3"/>
    <property type="match status" value="1"/>
</dbReference>
<evidence type="ECO:0000256" key="1">
    <source>
        <dbReference type="SAM" id="MobiDB-lite"/>
    </source>
</evidence>
<evidence type="ECO:0000313" key="3">
    <source>
        <dbReference type="Proteomes" id="UP000887116"/>
    </source>
</evidence>
<dbReference type="EMBL" id="BMAO01033545">
    <property type="protein sequence ID" value="GFQ90331.1"/>
    <property type="molecule type" value="Genomic_DNA"/>
</dbReference>
<feature type="region of interest" description="Disordered" evidence="1">
    <location>
        <begin position="1"/>
        <end position="20"/>
    </location>
</feature>
<evidence type="ECO:0000313" key="2">
    <source>
        <dbReference type="EMBL" id="GFQ90331.1"/>
    </source>
</evidence>
<dbReference type="AlphaFoldDB" id="A0A8X6KZX3"/>
<name>A0A8X6KZX3_TRICU</name>